<feature type="compositionally biased region" description="Low complexity" evidence="1">
    <location>
        <begin position="254"/>
        <end position="266"/>
    </location>
</feature>
<feature type="region of interest" description="Disordered" evidence="1">
    <location>
        <begin position="504"/>
        <end position="557"/>
    </location>
</feature>
<gene>
    <name evidence="2" type="ORF">SNEC2469_LOCUS26522</name>
</gene>
<dbReference type="Proteomes" id="UP000601435">
    <property type="component" value="Unassembled WGS sequence"/>
</dbReference>
<feature type="non-terminal residue" evidence="2">
    <location>
        <position position="1"/>
    </location>
</feature>
<organism evidence="2 3">
    <name type="scientific">Symbiodinium necroappetens</name>
    <dbReference type="NCBI Taxonomy" id="1628268"/>
    <lineage>
        <taxon>Eukaryota</taxon>
        <taxon>Sar</taxon>
        <taxon>Alveolata</taxon>
        <taxon>Dinophyceae</taxon>
        <taxon>Suessiales</taxon>
        <taxon>Symbiodiniaceae</taxon>
        <taxon>Symbiodinium</taxon>
    </lineage>
</organism>
<evidence type="ECO:0000313" key="2">
    <source>
        <dbReference type="EMBL" id="CAE7852749.1"/>
    </source>
</evidence>
<feature type="region of interest" description="Disordered" evidence="1">
    <location>
        <begin position="640"/>
        <end position="678"/>
    </location>
</feature>
<proteinExistence type="predicted"/>
<protein>
    <submittedName>
        <fullName evidence="2">Uncharacterized protein</fullName>
    </submittedName>
</protein>
<feature type="region of interest" description="Disordered" evidence="1">
    <location>
        <begin position="253"/>
        <end position="297"/>
    </location>
</feature>
<name>A0A813A5E4_9DINO</name>
<evidence type="ECO:0000256" key="1">
    <source>
        <dbReference type="SAM" id="MobiDB-lite"/>
    </source>
</evidence>
<reference evidence="2" key="1">
    <citation type="submission" date="2021-02" db="EMBL/GenBank/DDBJ databases">
        <authorList>
            <person name="Dougan E. K."/>
            <person name="Rhodes N."/>
            <person name="Thang M."/>
            <person name="Chan C."/>
        </authorList>
    </citation>
    <scope>NUCLEOTIDE SEQUENCE</scope>
</reference>
<keyword evidence="3" id="KW-1185">Reference proteome</keyword>
<dbReference type="OrthoDB" id="422177at2759"/>
<sequence length="2057" mass="221625">DFLLEGTAVYIGTLSAKSAAGAPTTVQVVAIGVFEGQLLVCLPQTAWHRLSARRLLAPGSPKKGVHCEVVAGSSEDPAQAHAAYRLKVWLGLLSDSLVGEISYEEGDEPACCFKGFGPLAAVNMVPFGPALSSIASEHFAFVTAAEGGSEAPEGYGAEAAGDEHPDEEELSWEDRLTGLESGLTRMQQSIEQLLSAGRGKPTLPVKEAPQGGGVGPIKGKAVLPGLDPTVVVAARQAGIPEEQLRRMSDLAMTGAGPKAARPSSAKAKAKPRDALDESEEEAEDVSPPDGPALSDPVSQAVVTMSKILAGMQKDREKSNDLEHLLDRADGGGGEGAGGLGATRSKAAAYQKLRALLRNAPEQISASIEGLMSEDFAQVQSGPRQEATVCSARGWIEHRSHLQQYAGPIRNAWLLGGIVDAINSGSPEQAKAMALLGIAALDQASIDGGNWLLASEYSLESAPPFSAFQPPRTLDPLEAKQTRLLDQRWVSLFMSRLKERDAFHSAKRNLSGGGASSGSVLNGDAPKGGQPDPPRRPPRKPKTKGDGKGEDGVPLSLARPDSLLRIPLPLSSSLCENTYPGHDASILSSSSPVGLSTRHATTSPLIRNGQGVDEGGLGIAGVGGRQVCSGELPTALAADAVSVGKSNPQPASEAHKPSPPALLQPSSADGPEAMSVSAPGARAPTVVSSDLWSQFFDALSRSDGPFSSFFHSLRLLPGAELGPTSSNEGKARDALQLGCNAVVLTLNWLYLGQPSSFGPKEMGRSASKFEVLEDLLHACQDEWASLSSGPLTQEARLKAPQPTYARPVEPSRLNFPGRPSFDPVPFLDNANRQVYKDPLLFARPLAPDASLPKVRVHATRANAIRLLEVLDASGRLKLVPASELRPRLRNGVFALAKDEARDRIILDARAPNSVEDTECRWVRSLGTLEQLQFFILPPDCNLETHTEDLREFYHSFIISHQRCLRNSLAAEFSYDQVKHLSCCPSGKEGRLVPCLATMAMGDCNAVAMGQCSHLACILRSTTLQLRDFVCLQQRPPRPGQVAAGLLIDDFILLDPVPKVPRSPAAAESPERAEPPGVSILKQVIAGYESAGLPRHAGKATSRSLVGEFWGGLLDGVEGRLRPHPRRTVPLASFLVKVVAGGISSVGMLEILAGGLVSAMQLRRRLLCLLEEIYSAQRQLSRDVFVPVQGPLASELLCCAALVCQADIDMRAPGAPVVLCTDSSSSKEAAVVASAYLRETGELEDGEEMQSGESYDSHPLWETLCRALQFRALGPVRSRDRRVHINIGEVRAAIFGEERVGMQHGACRYIHLQDSQVSLACFVKGRFVEFDRFLSEHGVHPSQVTGLPDEAELLPDGPVDLRCPKEMRANRRSQGPEIFARHLLGLSHVRPSDGLALFRKLPKETPSRESQPRGQACSFAAGVFVHSVQVFTRLIRAACPELRFSSFTVNQNVETLPHTDSHNADWEPNCMLALSSFKKGGIWTEVQDGTQSRLHKGRQRFGEILDLHSGPKLLDPKRLHATEGWRGTRVVLIAYTVRSLEKLSEVQRGTAEALGFKLPQPEGPGTEIQALAEAPRSPSFLNAVRPAVLPSAAELKSRASGFGHRFDPPNLCVGSLRVEPAPLLPFSRNASLSSAVLDLLNSFPPGRFLYASVFPDLATAFRSGPGWLDLFSGFRGFGKGLVALAPCWVLCLDVAHDWSENLLGTELQDQLLWLIEEGAFRGFSAGPPSGSFSSAAGRAFRTSEHPQGRPGLSAESFAKVQTDNDLLSFLVGLAALATELKLVYLIENPRNSWIWKQAVWGLEDQGDFLADMCVFGTRWKRATRVRTNGSLKGKRMLCGCNAAHKVLRGRDKTTGVSWTKLSEAYPRRFAALLASASASDAGWLGERRPLDIARCAKCTGARIGEATKPGPRKARAPRPPLVLRDIRLVEPGAARLRAQTWKSFRSWLESGAGADSWSSVRRSPELLVQMLIIFGQFMYDSGGSLQNFRQLLAHAQVEVPKARTYKASNSHAGAHHAGYVRSRAFLELGCLGCSYFVLFLRSLQDWRDSQSREARFSHA</sequence>
<dbReference type="EMBL" id="CAJNJA010054141">
    <property type="protein sequence ID" value="CAE7852749.1"/>
    <property type="molecule type" value="Genomic_DNA"/>
</dbReference>
<feature type="compositionally biased region" description="Acidic residues" evidence="1">
    <location>
        <begin position="276"/>
        <end position="286"/>
    </location>
</feature>
<comment type="caution">
    <text evidence="2">The sequence shown here is derived from an EMBL/GenBank/DDBJ whole genome shotgun (WGS) entry which is preliminary data.</text>
</comment>
<accession>A0A813A5E4</accession>
<evidence type="ECO:0000313" key="3">
    <source>
        <dbReference type="Proteomes" id="UP000601435"/>
    </source>
</evidence>